<feature type="region of interest" description="Disordered" evidence="3">
    <location>
        <begin position="383"/>
        <end position="403"/>
    </location>
</feature>
<keyword evidence="1 4" id="KW-0732">Signal</keyword>
<dbReference type="Gene3D" id="1.50.10.100">
    <property type="entry name" value="Chondroitin AC/alginate lyase"/>
    <property type="match status" value="1"/>
</dbReference>
<gene>
    <name evidence="6" type="ORF">ASPVEDRAFT_77126</name>
</gene>
<dbReference type="GO" id="GO:0016829">
    <property type="term" value="F:lyase activity"/>
    <property type="evidence" value="ECO:0007669"/>
    <property type="project" value="UniProtKB-KW"/>
</dbReference>
<dbReference type="OrthoDB" id="5280547at2759"/>
<evidence type="ECO:0000313" key="7">
    <source>
        <dbReference type="Proteomes" id="UP000184073"/>
    </source>
</evidence>
<proteinExistence type="predicted"/>
<evidence type="ECO:0000313" key="6">
    <source>
        <dbReference type="EMBL" id="OJJ08470.1"/>
    </source>
</evidence>
<reference evidence="7" key="1">
    <citation type="journal article" date="2017" name="Genome Biol.">
        <title>Comparative genomics reveals high biological diversity and specific adaptations in the industrially and medically important fungal genus Aspergillus.</title>
        <authorList>
            <person name="de Vries R.P."/>
            <person name="Riley R."/>
            <person name="Wiebenga A."/>
            <person name="Aguilar-Osorio G."/>
            <person name="Amillis S."/>
            <person name="Uchima C.A."/>
            <person name="Anderluh G."/>
            <person name="Asadollahi M."/>
            <person name="Askin M."/>
            <person name="Barry K."/>
            <person name="Battaglia E."/>
            <person name="Bayram O."/>
            <person name="Benocci T."/>
            <person name="Braus-Stromeyer S.A."/>
            <person name="Caldana C."/>
            <person name="Canovas D."/>
            <person name="Cerqueira G.C."/>
            <person name="Chen F."/>
            <person name="Chen W."/>
            <person name="Choi C."/>
            <person name="Clum A."/>
            <person name="Dos Santos R.A."/>
            <person name="Damasio A.R."/>
            <person name="Diallinas G."/>
            <person name="Emri T."/>
            <person name="Fekete E."/>
            <person name="Flipphi M."/>
            <person name="Freyberg S."/>
            <person name="Gallo A."/>
            <person name="Gournas C."/>
            <person name="Habgood R."/>
            <person name="Hainaut M."/>
            <person name="Harispe M.L."/>
            <person name="Henrissat B."/>
            <person name="Hilden K.S."/>
            <person name="Hope R."/>
            <person name="Hossain A."/>
            <person name="Karabika E."/>
            <person name="Karaffa L."/>
            <person name="Karanyi Z."/>
            <person name="Krasevec N."/>
            <person name="Kuo A."/>
            <person name="Kusch H."/>
            <person name="LaButti K."/>
            <person name="Lagendijk E.L."/>
            <person name="Lapidus A."/>
            <person name="Levasseur A."/>
            <person name="Lindquist E."/>
            <person name="Lipzen A."/>
            <person name="Logrieco A.F."/>
            <person name="MacCabe A."/>
            <person name="Maekelae M.R."/>
            <person name="Malavazi I."/>
            <person name="Melin P."/>
            <person name="Meyer V."/>
            <person name="Mielnichuk N."/>
            <person name="Miskei M."/>
            <person name="Molnar A.P."/>
            <person name="Mule G."/>
            <person name="Ngan C.Y."/>
            <person name="Orejas M."/>
            <person name="Orosz E."/>
            <person name="Ouedraogo J.P."/>
            <person name="Overkamp K.M."/>
            <person name="Park H.-S."/>
            <person name="Perrone G."/>
            <person name="Piumi F."/>
            <person name="Punt P.J."/>
            <person name="Ram A.F."/>
            <person name="Ramon A."/>
            <person name="Rauscher S."/>
            <person name="Record E."/>
            <person name="Riano-Pachon D.M."/>
            <person name="Robert V."/>
            <person name="Roehrig J."/>
            <person name="Ruller R."/>
            <person name="Salamov A."/>
            <person name="Salih N.S."/>
            <person name="Samson R.A."/>
            <person name="Sandor E."/>
            <person name="Sanguinetti M."/>
            <person name="Schuetze T."/>
            <person name="Sepcic K."/>
            <person name="Shelest E."/>
            <person name="Sherlock G."/>
            <person name="Sophianopoulou V."/>
            <person name="Squina F.M."/>
            <person name="Sun H."/>
            <person name="Susca A."/>
            <person name="Todd R.B."/>
            <person name="Tsang A."/>
            <person name="Unkles S.E."/>
            <person name="van de Wiele N."/>
            <person name="van Rossen-Uffink D."/>
            <person name="Oliveira J.V."/>
            <person name="Vesth T.C."/>
            <person name="Visser J."/>
            <person name="Yu J.-H."/>
            <person name="Zhou M."/>
            <person name="Andersen M.R."/>
            <person name="Archer D.B."/>
            <person name="Baker S.E."/>
            <person name="Benoit I."/>
            <person name="Brakhage A.A."/>
            <person name="Braus G.H."/>
            <person name="Fischer R."/>
            <person name="Frisvad J.C."/>
            <person name="Goldman G.H."/>
            <person name="Houbraken J."/>
            <person name="Oakley B."/>
            <person name="Pocsi I."/>
            <person name="Scazzocchio C."/>
            <person name="Seiboth B."/>
            <person name="vanKuyk P.A."/>
            <person name="Wortman J."/>
            <person name="Dyer P.S."/>
            <person name="Grigoriev I.V."/>
        </authorList>
    </citation>
    <scope>NUCLEOTIDE SEQUENCE [LARGE SCALE GENOMIC DNA]</scope>
    <source>
        <strain evidence="7">CBS 583.65</strain>
    </source>
</reference>
<feature type="chain" id="PRO_5012159975" description="Alginate lyase domain-containing protein" evidence="4">
    <location>
        <begin position="20"/>
        <end position="403"/>
    </location>
</feature>
<evidence type="ECO:0000256" key="2">
    <source>
        <dbReference type="ARBA" id="ARBA00023239"/>
    </source>
</evidence>
<feature type="signal peptide" evidence="4">
    <location>
        <begin position="1"/>
        <end position="19"/>
    </location>
</feature>
<dbReference type="InterPro" id="IPR008929">
    <property type="entry name" value="Chondroitin_lyas"/>
</dbReference>
<dbReference type="EMBL" id="KV878140">
    <property type="protein sequence ID" value="OJJ08470.1"/>
    <property type="molecule type" value="Genomic_DNA"/>
</dbReference>
<dbReference type="SUPFAM" id="SSF48230">
    <property type="entry name" value="Chondroitin AC/alginate lyase"/>
    <property type="match status" value="1"/>
</dbReference>
<evidence type="ECO:0000259" key="5">
    <source>
        <dbReference type="Pfam" id="PF05426"/>
    </source>
</evidence>
<dbReference type="VEuPathDB" id="FungiDB:ASPVEDRAFT_77126"/>
<dbReference type="GO" id="GO:0042597">
    <property type="term" value="C:periplasmic space"/>
    <property type="evidence" value="ECO:0007669"/>
    <property type="project" value="InterPro"/>
</dbReference>
<evidence type="ECO:0000256" key="4">
    <source>
        <dbReference type="SAM" id="SignalP"/>
    </source>
</evidence>
<keyword evidence="7" id="KW-1185">Reference proteome</keyword>
<dbReference type="Pfam" id="PF05426">
    <property type="entry name" value="Alginate_lyase"/>
    <property type="match status" value="1"/>
</dbReference>
<dbReference type="GeneID" id="63731891"/>
<dbReference type="RefSeq" id="XP_040674232.1">
    <property type="nucleotide sequence ID" value="XM_040816380.1"/>
</dbReference>
<evidence type="ECO:0000256" key="3">
    <source>
        <dbReference type="SAM" id="MobiDB-lite"/>
    </source>
</evidence>
<feature type="domain" description="Alginate lyase" evidence="5">
    <location>
        <begin position="69"/>
        <end position="239"/>
    </location>
</feature>
<sequence>MKPILILGALSTALGWVHPGIGNTKDDLDRLIHTANSGLEPWDSALTAFAADVHSTTDYKMLGPCPIVTRTKENSTSVCVNEFAEDAVASLQQTLMWIITGDQIYPDNSLALLNAWGHTLTKVNGSDAQLAAALSGSNFINAAEIVRYSTNLWTAEDIAAFSDMVSTAMYPPAAQYIPSAEQSIPFIANWGTSGAKFMLAASVFLENQTAYDTAKHLMLHSQCANFTGSISPTGQTTETGRDQAHGQLGIGNWIEAFYTLHNQNDSIPWFTMENNRLFNAMEYEARVMLNQTDGLPYDPAFNSVTCNSSITPVDWPVISKKAIWPVRPTWELGYAIARHIFGIELPKTRELIFAVAPDGPNPPKAIADGSAFQTLRFRRLADAQPLNKTHGRTPSGLDSGYRS</sequence>
<protein>
    <recommendedName>
        <fullName evidence="5">Alginate lyase domain-containing protein</fullName>
    </recommendedName>
</protein>
<dbReference type="STRING" id="1036611.A0A1L9Q3X5"/>
<keyword evidence="2" id="KW-0456">Lyase</keyword>
<dbReference type="AlphaFoldDB" id="A0A1L9Q3X5"/>
<dbReference type="InterPro" id="IPR008397">
    <property type="entry name" value="Alginate_lyase_dom"/>
</dbReference>
<dbReference type="Proteomes" id="UP000184073">
    <property type="component" value="Unassembled WGS sequence"/>
</dbReference>
<organism evidence="6 7">
    <name type="scientific">Aspergillus versicolor CBS 583.65</name>
    <dbReference type="NCBI Taxonomy" id="1036611"/>
    <lineage>
        <taxon>Eukaryota</taxon>
        <taxon>Fungi</taxon>
        <taxon>Dikarya</taxon>
        <taxon>Ascomycota</taxon>
        <taxon>Pezizomycotina</taxon>
        <taxon>Eurotiomycetes</taxon>
        <taxon>Eurotiomycetidae</taxon>
        <taxon>Eurotiales</taxon>
        <taxon>Aspergillaceae</taxon>
        <taxon>Aspergillus</taxon>
        <taxon>Aspergillus subgen. Nidulantes</taxon>
    </lineage>
</organism>
<evidence type="ECO:0000256" key="1">
    <source>
        <dbReference type="ARBA" id="ARBA00022729"/>
    </source>
</evidence>
<name>A0A1L9Q3X5_ASPVE</name>
<accession>A0A1L9Q3X5</accession>